<organism evidence="4 5">
    <name type="scientific">Sulfurospirillum halorespirans DSM 13726</name>
    <dbReference type="NCBI Taxonomy" id="1193502"/>
    <lineage>
        <taxon>Bacteria</taxon>
        <taxon>Pseudomonadati</taxon>
        <taxon>Campylobacterota</taxon>
        <taxon>Epsilonproteobacteria</taxon>
        <taxon>Campylobacterales</taxon>
        <taxon>Sulfurospirillaceae</taxon>
        <taxon>Sulfurospirillum</taxon>
    </lineage>
</organism>
<evidence type="ECO:0000313" key="4">
    <source>
        <dbReference type="EMBL" id="AOO66203.1"/>
    </source>
</evidence>
<dbReference type="EMBL" id="CP017111">
    <property type="protein sequence ID" value="AOO66203.1"/>
    <property type="molecule type" value="Genomic_DNA"/>
</dbReference>
<dbReference type="InterPro" id="IPR018758">
    <property type="entry name" value="FtrD-like"/>
</dbReference>
<feature type="transmembrane region" description="Helical" evidence="1">
    <location>
        <begin position="60"/>
        <end position="84"/>
    </location>
</feature>
<name>A0A1D7TMJ5_9BACT</name>
<sequence>MCSSFNLKFASLFLHVNEKRRKFFVEGHDAMSIYFIHVMQALLGFTLLSALWGKYPSLKATFLASFIGIWIGIGLFEFANLYLWDTTLKLYANGVIAVLLLLGWAVCLLPFKSVKLALIALLAISFGIEYGTLSRDFPLLKGALLDTLSIVSLGIVILSAGLLLLLYWLMTKVAEKIRPSVRNTAIALTTLFLLLDILGELGIALMRLGVLPTSTWLLSAVAKVLHYSAFFTYIYLAIIVVLSTLFLRQQPRKEPKETVGVIASRRIRATRAHLQKIFTCNIMIVLTMSAFILYYDLVASRPPTISTPTILEPVNGEFKIPMELLRDNDLHRFAYITDEGNKIRFFLLNRYKGKDAPVAVFDACMICGDMGYVKKGDELICISCNVRIFIPSVGKEGGCNPIPFPYQFDGKEIIFKLETILKGVNYFSEVVEKSVSDPVSGAKMINLKAPKTYVFGGKTYYFENNDTYEKFKENPERYVGTASESHWRAQGYQALGDVSK</sequence>
<feature type="transmembrane region" description="Helical" evidence="1">
    <location>
        <begin position="116"/>
        <end position="133"/>
    </location>
</feature>
<feature type="transmembrane region" description="Helical" evidence="1">
    <location>
        <begin position="225"/>
        <end position="247"/>
    </location>
</feature>
<proteinExistence type="predicted"/>
<feature type="domain" description="YHS" evidence="2">
    <location>
        <begin position="435"/>
        <end position="481"/>
    </location>
</feature>
<protein>
    <submittedName>
        <fullName evidence="4">Membrane protein</fullName>
    </submittedName>
</protein>
<evidence type="ECO:0000259" key="2">
    <source>
        <dbReference type="Pfam" id="PF04945"/>
    </source>
</evidence>
<evidence type="ECO:0000259" key="3">
    <source>
        <dbReference type="Pfam" id="PF10080"/>
    </source>
</evidence>
<keyword evidence="1" id="KW-0812">Transmembrane</keyword>
<evidence type="ECO:0000313" key="5">
    <source>
        <dbReference type="Proteomes" id="UP000094609"/>
    </source>
</evidence>
<dbReference type="PATRIC" id="fig|1193502.14.peg.2476"/>
<keyword evidence="5" id="KW-1185">Reference proteome</keyword>
<feature type="transmembrane region" description="Helical" evidence="1">
    <location>
        <begin position="274"/>
        <end position="295"/>
    </location>
</feature>
<gene>
    <name evidence="4" type="ORF">SHALO_2443</name>
</gene>
<feature type="domain" description="Membrane iron-sulfur containing protein FtrD-like" evidence="3">
    <location>
        <begin position="325"/>
        <end position="427"/>
    </location>
</feature>
<dbReference type="Pfam" id="PF04945">
    <property type="entry name" value="YHS"/>
    <property type="match status" value="1"/>
</dbReference>
<feature type="transmembrane region" description="Helical" evidence="1">
    <location>
        <begin position="31"/>
        <end position="53"/>
    </location>
</feature>
<dbReference type="AlphaFoldDB" id="A0A1D7TMJ5"/>
<accession>A0A1D7TMJ5</accession>
<evidence type="ECO:0000256" key="1">
    <source>
        <dbReference type="SAM" id="Phobius"/>
    </source>
</evidence>
<reference evidence="5" key="1">
    <citation type="submission" date="2016-08" db="EMBL/GenBank/DDBJ databases">
        <title>Complete genome sequence of the organohalide-respiring Epsilonproteobacterium Sulfurospirillum halorespirans.</title>
        <authorList>
            <person name="Goris T."/>
            <person name="Zimmermann J."/>
            <person name="Schenz B."/>
            <person name="Lemos M."/>
            <person name="Hackermueller J."/>
            <person name="Diekert G."/>
        </authorList>
    </citation>
    <scope>NUCLEOTIDE SEQUENCE [LARGE SCALE GENOMIC DNA]</scope>
    <source>
        <strain>DSM 13726</strain>
        <strain evidence="5">PCE-M2</strain>
    </source>
</reference>
<dbReference type="KEGG" id="shal:SHALO_2443"/>
<dbReference type="STRING" id="1193502.SHALO_2443"/>
<keyword evidence="1" id="KW-0472">Membrane</keyword>
<keyword evidence="1" id="KW-1133">Transmembrane helix</keyword>
<feature type="transmembrane region" description="Helical" evidence="1">
    <location>
        <begin position="90"/>
        <end position="109"/>
    </location>
</feature>
<dbReference type="Pfam" id="PF10080">
    <property type="entry name" value="FtrD-like"/>
    <property type="match status" value="1"/>
</dbReference>
<feature type="transmembrane region" description="Helical" evidence="1">
    <location>
        <begin position="181"/>
        <end position="205"/>
    </location>
</feature>
<feature type="transmembrane region" description="Helical" evidence="1">
    <location>
        <begin position="148"/>
        <end position="169"/>
    </location>
</feature>
<dbReference type="Proteomes" id="UP000094609">
    <property type="component" value="Chromosome"/>
</dbReference>
<dbReference type="InterPro" id="IPR007029">
    <property type="entry name" value="YHS_dom"/>
</dbReference>